<dbReference type="Proteomes" id="UP001567538">
    <property type="component" value="Unassembled WGS sequence"/>
</dbReference>
<organism evidence="2 3">
    <name type="scientific">Salvia divinorum</name>
    <name type="common">Maria pastora</name>
    <name type="synonym">Diviner's sage</name>
    <dbReference type="NCBI Taxonomy" id="28513"/>
    <lineage>
        <taxon>Eukaryota</taxon>
        <taxon>Viridiplantae</taxon>
        <taxon>Streptophyta</taxon>
        <taxon>Embryophyta</taxon>
        <taxon>Tracheophyta</taxon>
        <taxon>Spermatophyta</taxon>
        <taxon>Magnoliopsida</taxon>
        <taxon>eudicotyledons</taxon>
        <taxon>Gunneridae</taxon>
        <taxon>Pentapetalae</taxon>
        <taxon>asterids</taxon>
        <taxon>lamiids</taxon>
        <taxon>Lamiales</taxon>
        <taxon>Lamiaceae</taxon>
        <taxon>Nepetoideae</taxon>
        <taxon>Mentheae</taxon>
        <taxon>Salviinae</taxon>
        <taxon>Salvia</taxon>
        <taxon>Salvia subgen. Calosphace</taxon>
    </lineage>
</organism>
<dbReference type="Pfam" id="PF07714">
    <property type="entry name" value="PK_Tyr_Ser-Thr"/>
    <property type="match status" value="1"/>
</dbReference>
<sequence>MDRSEELKGMVRADKIDLKSIDLQLSKVLSKTFETSKKPEAWEIDPTMLEIRQHVAQGTYRGTYDGLDVDDGTRTAAEILALFKQECSVWHRLNHPNVTYFLGVSMGASQIKIPASSMGCTNCFVVTQHLPGGTLKNHLFNNRIKKLPFKAVIQLALDLARGLCYIHAQRIVHCDVKA</sequence>
<dbReference type="PANTHER" id="PTHR44329">
    <property type="entry name" value="SERINE/THREONINE-PROTEIN KINASE TNNI3K-RELATED"/>
    <property type="match status" value="1"/>
</dbReference>
<feature type="domain" description="Protein kinase" evidence="1">
    <location>
        <begin position="49"/>
        <end position="178"/>
    </location>
</feature>
<reference evidence="2 3" key="1">
    <citation type="submission" date="2024-06" db="EMBL/GenBank/DDBJ databases">
        <title>A chromosome level genome sequence of Diviner's sage (Salvia divinorum).</title>
        <authorList>
            <person name="Ford S.A."/>
            <person name="Ro D.-K."/>
            <person name="Ness R.W."/>
            <person name="Phillips M.A."/>
        </authorList>
    </citation>
    <scope>NUCLEOTIDE SEQUENCE [LARGE SCALE GENOMIC DNA]</scope>
    <source>
        <strain evidence="2">SAF-2024a</strain>
        <tissue evidence="2">Leaf</tissue>
    </source>
</reference>
<evidence type="ECO:0000313" key="3">
    <source>
        <dbReference type="Proteomes" id="UP001567538"/>
    </source>
</evidence>
<gene>
    <name evidence="2" type="ORF">AAHA92_24787</name>
</gene>
<comment type="caution">
    <text evidence="2">The sequence shown here is derived from an EMBL/GenBank/DDBJ whole genome shotgun (WGS) entry which is preliminary data.</text>
</comment>
<keyword evidence="3" id="KW-1185">Reference proteome</keyword>
<dbReference type="Gene3D" id="1.10.510.10">
    <property type="entry name" value="Transferase(Phosphotransferase) domain 1"/>
    <property type="match status" value="1"/>
</dbReference>
<dbReference type="InterPro" id="IPR011009">
    <property type="entry name" value="Kinase-like_dom_sf"/>
</dbReference>
<dbReference type="InterPro" id="IPR051681">
    <property type="entry name" value="Ser/Thr_Kinases-Pseudokinases"/>
</dbReference>
<accession>A0ABD1G8M3</accession>
<proteinExistence type="predicted"/>
<dbReference type="EMBL" id="JBEAFC010000009">
    <property type="protein sequence ID" value="KAL1540432.1"/>
    <property type="molecule type" value="Genomic_DNA"/>
</dbReference>
<dbReference type="Gene3D" id="3.30.200.20">
    <property type="entry name" value="Phosphorylase Kinase, domain 1"/>
    <property type="match status" value="1"/>
</dbReference>
<dbReference type="InterPro" id="IPR001245">
    <property type="entry name" value="Ser-Thr/Tyr_kinase_cat_dom"/>
</dbReference>
<dbReference type="PANTHER" id="PTHR44329:SF271">
    <property type="entry name" value="ATMRK1"/>
    <property type="match status" value="1"/>
</dbReference>
<dbReference type="AlphaFoldDB" id="A0ABD1G8M3"/>
<evidence type="ECO:0000259" key="1">
    <source>
        <dbReference type="PROSITE" id="PS50011"/>
    </source>
</evidence>
<name>A0ABD1G8M3_SALDI</name>
<dbReference type="InterPro" id="IPR000719">
    <property type="entry name" value="Prot_kinase_dom"/>
</dbReference>
<dbReference type="SUPFAM" id="SSF56112">
    <property type="entry name" value="Protein kinase-like (PK-like)"/>
    <property type="match status" value="1"/>
</dbReference>
<protein>
    <submittedName>
        <fullName evidence="2">Serine/threonine-protein kinase STY13-like</fullName>
    </submittedName>
</protein>
<evidence type="ECO:0000313" key="2">
    <source>
        <dbReference type="EMBL" id="KAL1540432.1"/>
    </source>
</evidence>
<dbReference type="PROSITE" id="PS50011">
    <property type="entry name" value="PROTEIN_KINASE_DOM"/>
    <property type="match status" value="1"/>
</dbReference>